<dbReference type="InterPro" id="IPR004813">
    <property type="entry name" value="OPT"/>
</dbReference>
<dbReference type="PANTHER" id="PTHR31645:SF0">
    <property type="entry name" value="OLIGOPEPTIDE TRANSPORTER YGL114W-RELATED"/>
    <property type="match status" value="1"/>
</dbReference>
<dbReference type="EMBL" id="DQUR01000022">
    <property type="protein sequence ID" value="HIP88498.1"/>
    <property type="molecule type" value="Genomic_DNA"/>
</dbReference>
<feature type="transmembrane region" description="Helical" evidence="6">
    <location>
        <begin position="244"/>
        <end position="264"/>
    </location>
</feature>
<name>A0A832ZE00_9EURY</name>
<evidence type="ECO:0000313" key="8">
    <source>
        <dbReference type="Proteomes" id="UP000653692"/>
    </source>
</evidence>
<feature type="transmembrane region" description="Helical" evidence="6">
    <location>
        <begin position="212"/>
        <end position="232"/>
    </location>
</feature>
<reference evidence="7" key="1">
    <citation type="journal article" date="2020" name="ISME J.">
        <title>Gammaproteobacteria mediating utilization of methyl-, sulfur- and petroleum organic compounds in deep ocean hydrothermal plumes.</title>
        <authorList>
            <person name="Zhou Z."/>
            <person name="Liu Y."/>
            <person name="Pan J."/>
            <person name="Cron B.R."/>
            <person name="Toner B.M."/>
            <person name="Anantharaman K."/>
            <person name="Breier J.A."/>
            <person name="Dick G.J."/>
            <person name="Li M."/>
        </authorList>
    </citation>
    <scope>NUCLEOTIDE SEQUENCE</scope>
    <source>
        <strain evidence="7">SZUA-1476</strain>
    </source>
</reference>
<dbReference type="NCBIfam" id="TIGR00733">
    <property type="entry name" value="OPT family oligopeptide transporter"/>
    <property type="match status" value="1"/>
</dbReference>
<keyword evidence="2" id="KW-0813">Transport</keyword>
<evidence type="ECO:0000256" key="2">
    <source>
        <dbReference type="ARBA" id="ARBA00022448"/>
    </source>
</evidence>
<feature type="transmembrane region" description="Helical" evidence="6">
    <location>
        <begin position="151"/>
        <end position="172"/>
    </location>
</feature>
<protein>
    <submittedName>
        <fullName evidence="7">Oligopeptide transporter, OPT family</fullName>
    </submittedName>
</protein>
<evidence type="ECO:0000256" key="3">
    <source>
        <dbReference type="ARBA" id="ARBA00022692"/>
    </source>
</evidence>
<dbReference type="AlphaFoldDB" id="A0A832ZE00"/>
<keyword evidence="5 6" id="KW-0472">Membrane</keyword>
<keyword evidence="3 6" id="KW-0812">Transmembrane</keyword>
<feature type="transmembrane region" description="Helical" evidence="6">
    <location>
        <begin position="26"/>
        <end position="47"/>
    </location>
</feature>
<feature type="non-terminal residue" evidence="7">
    <location>
        <position position="1"/>
    </location>
</feature>
<organism evidence="7 8">
    <name type="scientific">Thermococcus paralvinellae</name>
    <dbReference type="NCBI Taxonomy" id="582419"/>
    <lineage>
        <taxon>Archaea</taxon>
        <taxon>Methanobacteriati</taxon>
        <taxon>Methanobacteriota</taxon>
        <taxon>Thermococci</taxon>
        <taxon>Thermococcales</taxon>
        <taxon>Thermococcaceae</taxon>
        <taxon>Thermococcus</taxon>
    </lineage>
</organism>
<feature type="transmembrane region" description="Helical" evidence="6">
    <location>
        <begin position="318"/>
        <end position="336"/>
    </location>
</feature>
<comment type="subcellular location">
    <subcellularLocation>
        <location evidence="1">Membrane</location>
        <topology evidence="1">Multi-pass membrane protein</topology>
    </subcellularLocation>
</comment>
<evidence type="ECO:0000313" key="7">
    <source>
        <dbReference type="EMBL" id="HIP88498.1"/>
    </source>
</evidence>
<dbReference type="GO" id="GO:0016020">
    <property type="term" value="C:membrane"/>
    <property type="evidence" value="ECO:0007669"/>
    <property type="project" value="UniProtKB-SubCell"/>
</dbReference>
<dbReference type="Pfam" id="PF03169">
    <property type="entry name" value="OPT"/>
    <property type="match status" value="1"/>
</dbReference>
<evidence type="ECO:0000256" key="4">
    <source>
        <dbReference type="ARBA" id="ARBA00022989"/>
    </source>
</evidence>
<keyword evidence="4 6" id="KW-1133">Transmembrane helix</keyword>
<gene>
    <name evidence="7" type="ORF">EYH24_00620</name>
</gene>
<dbReference type="InterPro" id="IPR004814">
    <property type="entry name" value="Oligopep_transpt"/>
</dbReference>
<dbReference type="GO" id="GO:0035673">
    <property type="term" value="F:oligopeptide transmembrane transporter activity"/>
    <property type="evidence" value="ECO:0007669"/>
    <property type="project" value="InterPro"/>
</dbReference>
<evidence type="ECO:0000256" key="5">
    <source>
        <dbReference type="ARBA" id="ARBA00023136"/>
    </source>
</evidence>
<feature type="transmembrane region" description="Helical" evidence="6">
    <location>
        <begin position="111"/>
        <end position="130"/>
    </location>
</feature>
<dbReference type="PANTHER" id="PTHR31645">
    <property type="entry name" value="OLIGOPEPTIDE TRANSPORTER YGL114W-RELATED"/>
    <property type="match status" value="1"/>
</dbReference>
<feature type="transmembrane region" description="Helical" evidence="6">
    <location>
        <begin position="86"/>
        <end position="105"/>
    </location>
</feature>
<feature type="transmembrane region" description="Helical" evidence="6">
    <location>
        <begin position="53"/>
        <end position="79"/>
    </location>
</feature>
<evidence type="ECO:0000256" key="6">
    <source>
        <dbReference type="SAM" id="Phobius"/>
    </source>
</evidence>
<evidence type="ECO:0000256" key="1">
    <source>
        <dbReference type="ARBA" id="ARBA00004141"/>
    </source>
</evidence>
<sequence length="338" mass="34861">IKAGLEVAKRRHAGEEILRTEEDLPLNYVIILIAAFVIPLFLLYLHIIGSIGIAAIMAVILLIVGFLGSSIAGYLAGVVGSSNNPVSGITIMSLLFTAFVLKALGLSGMKGMVATILVAAVICTAAAIAGDTMQDLATGYLVGATPKRQQIFEIIGTFSAALVMAPVLNLLIQAYGIAGTPTAKENALPAPQAFLMAKVTEGVFTGNLEWKMIYIGAGIAIALIILDEILAMKGSKFRTPVMPVAVGIYLPLCLGVPIFIGGLIRYLVGKARGDTGEGPTDPGVLGAAGLIAGEALMGIIFAALIVGGIAPSLGFSNNLLGVLLLAGIAAWLYMMGKK</sequence>
<feature type="transmembrane region" description="Helical" evidence="6">
    <location>
        <begin position="284"/>
        <end position="306"/>
    </location>
</feature>
<dbReference type="Proteomes" id="UP000653692">
    <property type="component" value="Unassembled WGS sequence"/>
</dbReference>
<comment type="caution">
    <text evidence="7">The sequence shown here is derived from an EMBL/GenBank/DDBJ whole genome shotgun (WGS) entry which is preliminary data.</text>
</comment>
<dbReference type="NCBIfam" id="TIGR00728">
    <property type="entry name" value="OPT_sfam"/>
    <property type="match status" value="1"/>
</dbReference>
<accession>A0A832ZE00</accession>
<proteinExistence type="predicted"/>
<dbReference type="InterPro" id="IPR045035">
    <property type="entry name" value="YSL-like"/>
</dbReference>